<sequence>MKLTQKTLFQCFEKSRPSSPIINSPTIIHSCESQIKTSSEQQKSDKHQSNCLLPIHIRQLNNSLYNDIIPCFNERKFNDDNLSHSSQEFYRICPTIVNNQNHLPKIEFIKISSTERQMELFNQYTNDQSIINWTSMFKDLQDYRKKVIEQNQYEQLLWTEIYRPKNSKTYLGNHTRQIKRLNEWFSYWTKKLHNEQPKKKVLRKKRKRLTDDDDDEYFDENFSNDSNRLFDNSCHSKSEYPRLIFIHGFGTTSLVHALAEEYNFKVTEINGSQSRARAPLLKQLEQVTNHHYLSFKRCPSDTIMSQEDKSKSIKEVLSPLPVKKKAKSERDSIISYFNQPKKSVHNNDEQKENNSHNQLKLIVSDKKQSKKLTNETNITKKRNKIKQEEKSMITTDNQFVSSIQVEKTSLILFDEIETLTIDDHFWSCLKKLLETAKKPIILTSNSRINPEDAIINLSKITYYELIHLEQNKPELIGCFLRLILLIEMLEVPSFDDLIKLVKYCSYDLRQTLLTLQFLAQSSTITNIQKCSSEENNFIISQPKWQSSRIFDAMYYSHLSEQWNESLLKTFFDDLTIKYTSEYQKSHLLLINHSKINTKRIELYDTFKLFMQEQEINNIIDHSSFYLDYRPYIRQICQNEQIRINELNSNRRLRHNLSFRGCSLQWSDFEILSTGID</sequence>
<dbReference type="GO" id="GO:0005634">
    <property type="term" value="C:nucleus"/>
    <property type="evidence" value="ECO:0007669"/>
    <property type="project" value="TreeGrafter"/>
</dbReference>
<dbReference type="PANTHER" id="PTHR23389:SF21">
    <property type="entry name" value="ATPASE FAMILY AAA DOMAIN-CONTAINING PROTEIN 5"/>
    <property type="match status" value="1"/>
</dbReference>
<gene>
    <name evidence="3" type="ORF">JBS370_LOCUS5117</name>
    <name evidence="2" type="ORF">ZHD862_LOCUS7170</name>
</gene>
<organism evidence="3 4">
    <name type="scientific">Rotaria sordida</name>
    <dbReference type="NCBI Taxonomy" id="392033"/>
    <lineage>
        <taxon>Eukaryota</taxon>
        <taxon>Metazoa</taxon>
        <taxon>Spiralia</taxon>
        <taxon>Gnathifera</taxon>
        <taxon>Rotifera</taxon>
        <taxon>Eurotatoria</taxon>
        <taxon>Bdelloidea</taxon>
        <taxon>Philodinida</taxon>
        <taxon>Philodinidae</taxon>
        <taxon>Rotaria</taxon>
    </lineage>
</organism>
<dbReference type="Proteomes" id="UP000663864">
    <property type="component" value="Unassembled WGS sequence"/>
</dbReference>
<evidence type="ECO:0000313" key="2">
    <source>
        <dbReference type="EMBL" id="CAF0896706.1"/>
    </source>
</evidence>
<dbReference type="Gene3D" id="3.40.50.300">
    <property type="entry name" value="P-loop containing nucleotide triphosphate hydrolases"/>
    <property type="match status" value="1"/>
</dbReference>
<proteinExistence type="predicted"/>
<feature type="region of interest" description="Disordered" evidence="1">
    <location>
        <begin position="337"/>
        <end position="356"/>
    </location>
</feature>
<name>A0A818PQN9_9BILA</name>
<feature type="compositionally biased region" description="Basic and acidic residues" evidence="1">
    <location>
        <begin position="345"/>
        <end position="354"/>
    </location>
</feature>
<reference evidence="3" key="1">
    <citation type="submission" date="2021-02" db="EMBL/GenBank/DDBJ databases">
        <authorList>
            <person name="Nowell W R."/>
        </authorList>
    </citation>
    <scope>NUCLEOTIDE SEQUENCE</scope>
</reference>
<dbReference type="AlphaFoldDB" id="A0A818PQN9"/>
<dbReference type="PANTHER" id="PTHR23389">
    <property type="entry name" value="CHROMOSOME TRANSMISSION FIDELITY FACTOR 18"/>
    <property type="match status" value="1"/>
</dbReference>
<dbReference type="EMBL" id="CAJOBD010000259">
    <property type="protein sequence ID" value="CAF3627696.1"/>
    <property type="molecule type" value="Genomic_DNA"/>
</dbReference>
<evidence type="ECO:0008006" key="5">
    <source>
        <dbReference type="Google" id="ProtNLM"/>
    </source>
</evidence>
<comment type="caution">
    <text evidence="3">The sequence shown here is derived from an EMBL/GenBank/DDBJ whole genome shotgun (WGS) entry which is preliminary data.</text>
</comment>
<dbReference type="InterPro" id="IPR027417">
    <property type="entry name" value="P-loop_NTPase"/>
</dbReference>
<evidence type="ECO:0000313" key="4">
    <source>
        <dbReference type="Proteomes" id="UP000663836"/>
    </source>
</evidence>
<evidence type="ECO:0000256" key="1">
    <source>
        <dbReference type="SAM" id="MobiDB-lite"/>
    </source>
</evidence>
<accession>A0A818PQN9</accession>
<dbReference type="SUPFAM" id="SSF52540">
    <property type="entry name" value="P-loop containing nucleoside triphosphate hydrolases"/>
    <property type="match status" value="1"/>
</dbReference>
<dbReference type="EMBL" id="CAJNOT010000214">
    <property type="protein sequence ID" value="CAF0896706.1"/>
    <property type="molecule type" value="Genomic_DNA"/>
</dbReference>
<dbReference type="Proteomes" id="UP000663836">
    <property type="component" value="Unassembled WGS sequence"/>
</dbReference>
<dbReference type="GO" id="GO:0003677">
    <property type="term" value="F:DNA binding"/>
    <property type="evidence" value="ECO:0007669"/>
    <property type="project" value="TreeGrafter"/>
</dbReference>
<evidence type="ECO:0000313" key="3">
    <source>
        <dbReference type="EMBL" id="CAF3627696.1"/>
    </source>
</evidence>
<protein>
    <recommendedName>
        <fullName evidence="5">ATPase AAA-type core domain-containing protein</fullName>
    </recommendedName>
</protein>